<dbReference type="NCBIfam" id="TIGR03160">
    <property type="entry name" value="cobT_DBIPRT"/>
    <property type="match status" value="1"/>
</dbReference>
<name>A0ABV2CW48_9RHOO</name>
<comment type="function">
    <text evidence="10">Catalyzes the synthesis of alpha-ribazole-5'-phosphate from nicotinate mononucleotide (NAMN) and 5,6-dimethylbenzimidazole (DMB).</text>
</comment>
<dbReference type="PANTHER" id="PTHR43463:SF1">
    <property type="entry name" value="NICOTINATE-NUCLEOTIDE--DIMETHYLBENZIMIDAZOLE PHOSPHORIBOSYLTRANSFERASE"/>
    <property type="match status" value="1"/>
</dbReference>
<comment type="similarity">
    <text evidence="2 10">Belongs to the CobT family.</text>
</comment>
<comment type="catalytic activity">
    <reaction evidence="9 10">
        <text>5,6-dimethylbenzimidazole + nicotinate beta-D-ribonucleotide = alpha-ribazole 5'-phosphate + nicotinate + H(+)</text>
        <dbReference type="Rhea" id="RHEA:11196"/>
        <dbReference type="ChEBI" id="CHEBI:15378"/>
        <dbReference type="ChEBI" id="CHEBI:15890"/>
        <dbReference type="ChEBI" id="CHEBI:32544"/>
        <dbReference type="ChEBI" id="CHEBI:57502"/>
        <dbReference type="ChEBI" id="CHEBI:57918"/>
        <dbReference type="EC" id="2.4.2.21"/>
    </reaction>
</comment>
<keyword evidence="6 10" id="KW-0328">Glycosyltransferase</keyword>
<feature type="active site" description="Proton acceptor" evidence="10">
    <location>
        <position position="318"/>
    </location>
</feature>
<evidence type="ECO:0000256" key="3">
    <source>
        <dbReference type="ARBA" id="ARBA00011991"/>
    </source>
</evidence>
<evidence type="ECO:0000256" key="8">
    <source>
        <dbReference type="ARBA" id="ARBA00030686"/>
    </source>
</evidence>
<dbReference type="Pfam" id="PF02277">
    <property type="entry name" value="DBI_PRT"/>
    <property type="match status" value="1"/>
</dbReference>
<sequence length="359" mass="36492">MTLSFHIAPLSRDLAPALQHRLDTRTKPLGSLGRLEAIALQAGLIQQTLTPQISAARIAVFAGDHGAAKAGVGAYPQEVTAQMVMNFLAGGAAINVLSRQAQLAVSVIDCGVASDVPDTSGPGVEYVIAKQGYGTANYLEQAAMTPAQRDAAIARGAELVRGWQAAGCNAIGFGEMGIGNTSTASLLTHFITGAALDDVIGRGAGLDDAGLARKRGLLARAAARVAGRQLDALEALAEFGGFEVATMVGACLAAAEARMLIVVDGFIVTSALLVAHAINPAVLDYCVFAHGSAEPGHVAQLRHLGAEPLLQLGMRLGEGTGAASAFPLIRAALACMNEMAGFEDAGVSEASAGVVSGES</sequence>
<keyword evidence="7 10" id="KW-0808">Transferase</keyword>
<proteinExistence type="inferred from homology"/>
<dbReference type="InterPro" id="IPR003200">
    <property type="entry name" value="Nict_dMeBzImd_PRibTrfase"/>
</dbReference>
<dbReference type="EC" id="2.4.2.21" evidence="3 10"/>
<protein>
    <recommendedName>
        <fullName evidence="4 10">Nicotinate-nucleotide--dimethylbenzimidazole phosphoribosyltransferase</fullName>
        <shortName evidence="10">NN:DBI PRT</shortName>
        <ecNumber evidence="3 10">2.4.2.21</ecNumber>
    </recommendedName>
    <alternativeName>
        <fullName evidence="8 10">N(1)-alpha-phosphoribosyltransferase</fullName>
    </alternativeName>
</protein>
<evidence type="ECO:0000256" key="4">
    <source>
        <dbReference type="ARBA" id="ARBA00015486"/>
    </source>
</evidence>
<dbReference type="InterPro" id="IPR023195">
    <property type="entry name" value="Nict_dMeBzImd_PRibTrfase_N"/>
</dbReference>
<dbReference type="InterPro" id="IPR036087">
    <property type="entry name" value="Nict_dMeBzImd_PRibTrfase_sf"/>
</dbReference>
<dbReference type="HAMAP" id="MF_00230">
    <property type="entry name" value="CobT"/>
    <property type="match status" value="1"/>
</dbReference>
<dbReference type="Gene3D" id="3.40.50.10210">
    <property type="match status" value="1"/>
</dbReference>
<evidence type="ECO:0000256" key="9">
    <source>
        <dbReference type="ARBA" id="ARBA00047340"/>
    </source>
</evidence>
<comment type="pathway">
    <text evidence="1 10">Nucleoside biosynthesis; alpha-ribazole biosynthesis; alpha-ribazole from 5,6-dimethylbenzimidazole: step 1/2.</text>
</comment>
<evidence type="ECO:0000256" key="5">
    <source>
        <dbReference type="ARBA" id="ARBA00022573"/>
    </source>
</evidence>
<dbReference type="Gene3D" id="1.10.1610.10">
    <property type="match status" value="1"/>
</dbReference>
<dbReference type="NCBIfam" id="NF000996">
    <property type="entry name" value="PRK00105.1"/>
    <property type="match status" value="1"/>
</dbReference>
<evidence type="ECO:0000313" key="12">
    <source>
        <dbReference type="Proteomes" id="UP001548590"/>
    </source>
</evidence>
<keyword evidence="5 10" id="KW-0169">Cobalamin biosynthesis</keyword>
<dbReference type="CDD" id="cd02439">
    <property type="entry name" value="DMB-PRT_CobT"/>
    <property type="match status" value="1"/>
</dbReference>
<gene>
    <name evidence="10 11" type="primary">cobT</name>
    <name evidence="11" type="ORF">ABVT11_20010</name>
</gene>
<evidence type="ECO:0000256" key="6">
    <source>
        <dbReference type="ARBA" id="ARBA00022676"/>
    </source>
</evidence>
<comment type="caution">
    <text evidence="11">The sequence shown here is derived from an EMBL/GenBank/DDBJ whole genome shotgun (WGS) entry which is preliminary data.</text>
</comment>
<evidence type="ECO:0000256" key="1">
    <source>
        <dbReference type="ARBA" id="ARBA00005049"/>
    </source>
</evidence>
<reference evidence="11 12" key="1">
    <citation type="submission" date="2024-07" db="EMBL/GenBank/DDBJ databases">
        <title>Uliginosibacterium paludis KCTC:42655.</title>
        <authorList>
            <person name="Kim M.K."/>
        </authorList>
    </citation>
    <scope>NUCLEOTIDE SEQUENCE [LARGE SCALE GENOMIC DNA]</scope>
    <source>
        <strain evidence="11 12">KCTC 42655</strain>
    </source>
</reference>
<dbReference type="SUPFAM" id="SSF52733">
    <property type="entry name" value="Nicotinate mononucleotide:5,6-dimethylbenzimidazole phosphoribosyltransferase (CobT)"/>
    <property type="match status" value="1"/>
</dbReference>
<dbReference type="GO" id="GO:0008939">
    <property type="term" value="F:nicotinate-nucleotide-dimethylbenzimidazole phosphoribosyltransferase activity"/>
    <property type="evidence" value="ECO:0007669"/>
    <property type="project" value="UniProtKB-EC"/>
</dbReference>
<evidence type="ECO:0000256" key="2">
    <source>
        <dbReference type="ARBA" id="ARBA00007110"/>
    </source>
</evidence>
<organism evidence="11 12">
    <name type="scientific">Uliginosibacterium paludis</name>
    <dbReference type="NCBI Taxonomy" id="1615952"/>
    <lineage>
        <taxon>Bacteria</taxon>
        <taxon>Pseudomonadati</taxon>
        <taxon>Pseudomonadota</taxon>
        <taxon>Betaproteobacteria</taxon>
        <taxon>Rhodocyclales</taxon>
        <taxon>Zoogloeaceae</taxon>
        <taxon>Uliginosibacterium</taxon>
    </lineage>
</organism>
<dbReference type="Proteomes" id="UP001548590">
    <property type="component" value="Unassembled WGS sequence"/>
</dbReference>
<evidence type="ECO:0000313" key="11">
    <source>
        <dbReference type="EMBL" id="MET1492133.1"/>
    </source>
</evidence>
<accession>A0ABV2CW48</accession>
<keyword evidence="12" id="KW-1185">Reference proteome</keyword>
<dbReference type="PANTHER" id="PTHR43463">
    <property type="entry name" value="NICOTINATE-NUCLEOTIDE--DIMETHYLBENZIMIDAZOLE PHOSPHORIBOSYLTRANSFERASE"/>
    <property type="match status" value="1"/>
</dbReference>
<dbReference type="InterPro" id="IPR017846">
    <property type="entry name" value="Nict_dMeBzImd_PRibTrfase_bact"/>
</dbReference>
<dbReference type="RefSeq" id="WP_345924625.1">
    <property type="nucleotide sequence ID" value="NZ_JBDIVF010000001.1"/>
</dbReference>
<evidence type="ECO:0000256" key="10">
    <source>
        <dbReference type="HAMAP-Rule" id="MF_00230"/>
    </source>
</evidence>
<dbReference type="EMBL" id="JBEWLZ010000022">
    <property type="protein sequence ID" value="MET1492133.1"/>
    <property type="molecule type" value="Genomic_DNA"/>
</dbReference>
<evidence type="ECO:0000256" key="7">
    <source>
        <dbReference type="ARBA" id="ARBA00022679"/>
    </source>
</evidence>